<organism evidence="2 3">
    <name type="scientific">Ferruginibacter yonginensis</name>
    <dbReference type="NCBI Taxonomy" id="1310416"/>
    <lineage>
        <taxon>Bacteria</taxon>
        <taxon>Pseudomonadati</taxon>
        <taxon>Bacteroidota</taxon>
        <taxon>Chitinophagia</taxon>
        <taxon>Chitinophagales</taxon>
        <taxon>Chitinophagaceae</taxon>
        <taxon>Ferruginibacter</taxon>
    </lineage>
</organism>
<accession>A0ABV8QR75</accession>
<comment type="caution">
    <text evidence="2">The sequence shown here is derived from an EMBL/GenBank/DDBJ whole genome shotgun (WGS) entry which is preliminary data.</text>
</comment>
<proteinExistence type="predicted"/>
<keyword evidence="3" id="KW-1185">Reference proteome</keyword>
<dbReference type="EMBL" id="JBHSCZ010000002">
    <property type="protein sequence ID" value="MFC4262767.1"/>
    <property type="molecule type" value="Genomic_DNA"/>
</dbReference>
<sequence length="448" mass="49827">MSGSRKVLYFTCITFCIYFSLSLVGTYLGVHYTPFMRVNVVADVFKMDVNDSITLNKEEAPIAIQQKASYNFSLYRTPHLITNFNIDTNSAALQQFAKKLHLLKTTKKGKVRIAFLGDSMIEGDLMTQTLRELMQQYFGGVGVGFVPLATPGSGIRTTAYSSITGDWQTTNFKSDDKATLFLSGYKYNTNSGSIKITDHSFKDSNAVITKSLLFGYMPTAVAINVNDNALSIYGSNKINKAALLQNNNPQINININNKALDVYGVTFESNDGVFVDNFSFRGISGTEIGKIDSSFLADINKANPYDLIVLQYGVNVLYKPNDVNFNYYGKLMLPVVKKIKQCFPSTDVLIISTADRAFNYAGTYKSAIGIDSLVKLQANIAYQNNCNFYNQFATMGGTNSIVDWANRKPALANKDYVHPNRAGATVLATYFFEALYNDYQKYTQQLNP</sequence>
<dbReference type="Gene3D" id="3.40.50.1110">
    <property type="entry name" value="SGNH hydrolase"/>
    <property type="match status" value="1"/>
</dbReference>
<evidence type="ECO:0000256" key="1">
    <source>
        <dbReference type="SAM" id="Phobius"/>
    </source>
</evidence>
<name>A0ABV8QR75_9BACT</name>
<gene>
    <name evidence="2" type="ORF">ACFOWM_07760</name>
</gene>
<protein>
    <recommendedName>
        <fullName evidence="4">Lysophospholipase L1</fullName>
    </recommendedName>
</protein>
<reference evidence="3" key="1">
    <citation type="journal article" date="2019" name="Int. J. Syst. Evol. Microbiol.">
        <title>The Global Catalogue of Microorganisms (GCM) 10K type strain sequencing project: providing services to taxonomists for standard genome sequencing and annotation.</title>
        <authorList>
            <consortium name="The Broad Institute Genomics Platform"/>
            <consortium name="The Broad Institute Genome Sequencing Center for Infectious Disease"/>
            <person name="Wu L."/>
            <person name="Ma J."/>
        </authorList>
    </citation>
    <scope>NUCLEOTIDE SEQUENCE [LARGE SCALE GENOMIC DNA]</scope>
    <source>
        <strain evidence="3">CECT 8289</strain>
    </source>
</reference>
<dbReference type="Proteomes" id="UP001595907">
    <property type="component" value="Unassembled WGS sequence"/>
</dbReference>
<feature type="transmembrane region" description="Helical" evidence="1">
    <location>
        <begin position="7"/>
        <end position="30"/>
    </location>
</feature>
<evidence type="ECO:0008006" key="4">
    <source>
        <dbReference type="Google" id="ProtNLM"/>
    </source>
</evidence>
<keyword evidence="1" id="KW-0812">Transmembrane</keyword>
<dbReference type="InterPro" id="IPR036514">
    <property type="entry name" value="SGNH_hydro_sf"/>
</dbReference>
<dbReference type="RefSeq" id="WP_379708535.1">
    <property type="nucleotide sequence ID" value="NZ_JBHSCZ010000002.1"/>
</dbReference>
<evidence type="ECO:0000313" key="3">
    <source>
        <dbReference type="Proteomes" id="UP001595907"/>
    </source>
</evidence>
<evidence type="ECO:0000313" key="2">
    <source>
        <dbReference type="EMBL" id="MFC4262767.1"/>
    </source>
</evidence>
<dbReference type="Gene3D" id="2.60.120.1360">
    <property type="match status" value="1"/>
</dbReference>
<keyword evidence="1" id="KW-1133">Transmembrane helix</keyword>
<dbReference type="SUPFAM" id="SSF52266">
    <property type="entry name" value="SGNH hydrolase"/>
    <property type="match status" value="1"/>
</dbReference>
<keyword evidence="1" id="KW-0472">Membrane</keyword>